<protein>
    <submittedName>
        <fullName evidence="4">Flavo protein</fullName>
    </submittedName>
</protein>
<dbReference type="Proteomes" id="UP000267821">
    <property type="component" value="Unassembled WGS sequence"/>
</dbReference>
<sequence length="218" mass="24483">MDPQAARTPFFAPPPSAPRTKKHLLLACTGSIATVKLPDILVALSAYSAQLSIHLVLTPSSLHFLPYVLTHPFPGVAIPTIYPIVSRAWINDDEWVQWTKMGDPVLHIELRKWADMLVIAPMSADFLSKMVCGFVDGLLGGVVRAWDIEKSIVVAPAMNTFMWQHPLTKVHMDVLRYKWEWVQVLEPVEKKLACGDVGVGAMIEWRDMVEYVVKKLEL</sequence>
<dbReference type="STRING" id="1051890.A0A3N4L942"/>
<proteinExistence type="inferred from homology"/>
<dbReference type="InterPro" id="IPR003382">
    <property type="entry name" value="Flavoprotein"/>
</dbReference>
<dbReference type="Pfam" id="PF02441">
    <property type="entry name" value="Flavoprotein"/>
    <property type="match status" value="1"/>
</dbReference>
<dbReference type="InterPro" id="IPR036551">
    <property type="entry name" value="Flavin_trans-like"/>
</dbReference>
<dbReference type="AlphaFoldDB" id="A0A3N4L942"/>
<dbReference type="EMBL" id="ML121589">
    <property type="protein sequence ID" value="RPB19414.1"/>
    <property type="molecule type" value="Genomic_DNA"/>
</dbReference>
<evidence type="ECO:0000313" key="5">
    <source>
        <dbReference type="Proteomes" id="UP000267821"/>
    </source>
</evidence>
<gene>
    <name evidence="4" type="ORF">L211DRAFT_842658</name>
</gene>
<reference evidence="4 5" key="1">
    <citation type="journal article" date="2018" name="Nat. Ecol. Evol.">
        <title>Pezizomycetes genomes reveal the molecular basis of ectomycorrhizal truffle lifestyle.</title>
        <authorList>
            <person name="Murat C."/>
            <person name="Payen T."/>
            <person name="Noel B."/>
            <person name="Kuo A."/>
            <person name="Morin E."/>
            <person name="Chen J."/>
            <person name="Kohler A."/>
            <person name="Krizsan K."/>
            <person name="Balestrini R."/>
            <person name="Da Silva C."/>
            <person name="Montanini B."/>
            <person name="Hainaut M."/>
            <person name="Levati E."/>
            <person name="Barry K.W."/>
            <person name="Belfiori B."/>
            <person name="Cichocki N."/>
            <person name="Clum A."/>
            <person name="Dockter R.B."/>
            <person name="Fauchery L."/>
            <person name="Guy J."/>
            <person name="Iotti M."/>
            <person name="Le Tacon F."/>
            <person name="Lindquist E.A."/>
            <person name="Lipzen A."/>
            <person name="Malagnac F."/>
            <person name="Mello A."/>
            <person name="Molinier V."/>
            <person name="Miyauchi S."/>
            <person name="Poulain J."/>
            <person name="Riccioni C."/>
            <person name="Rubini A."/>
            <person name="Sitrit Y."/>
            <person name="Splivallo R."/>
            <person name="Traeger S."/>
            <person name="Wang M."/>
            <person name="Zifcakova L."/>
            <person name="Wipf D."/>
            <person name="Zambonelli A."/>
            <person name="Paolocci F."/>
            <person name="Nowrousian M."/>
            <person name="Ottonello S."/>
            <person name="Baldrian P."/>
            <person name="Spatafora J.W."/>
            <person name="Henrissat B."/>
            <person name="Nagy L.G."/>
            <person name="Aury J.M."/>
            <person name="Wincker P."/>
            <person name="Grigoriev I.V."/>
            <person name="Bonfante P."/>
            <person name="Martin F.M."/>
        </authorList>
    </citation>
    <scope>NUCLEOTIDE SEQUENCE [LARGE SCALE GENOMIC DNA]</scope>
    <source>
        <strain evidence="4 5">ATCC MYA-4762</strain>
    </source>
</reference>
<name>A0A3N4L942_9PEZI</name>
<evidence type="ECO:0000313" key="4">
    <source>
        <dbReference type="EMBL" id="RPB19414.1"/>
    </source>
</evidence>
<dbReference type="OrthoDB" id="1532798at2759"/>
<dbReference type="InParanoid" id="A0A3N4L942"/>
<evidence type="ECO:0000259" key="3">
    <source>
        <dbReference type="Pfam" id="PF02441"/>
    </source>
</evidence>
<dbReference type="PANTHER" id="PTHR14359">
    <property type="entry name" value="HOMO-OLIGOMERIC FLAVIN CONTAINING CYS DECARBOXYLASE FAMILY"/>
    <property type="match status" value="1"/>
</dbReference>
<dbReference type="GO" id="GO:0010181">
    <property type="term" value="F:FMN binding"/>
    <property type="evidence" value="ECO:0007669"/>
    <property type="project" value="TreeGrafter"/>
</dbReference>
<keyword evidence="5" id="KW-1185">Reference proteome</keyword>
<dbReference type="PANTHER" id="PTHR14359:SF6">
    <property type="entry name" value="PHOSPHOPANTOTHENOYLCYSTEINE DECARBOXYLASE"/>
    <property type="match status" value="1"/>
</dbReference>
<evidence type="ECO:0000256" key="1">
    <source>
        <dbReference type="ARBA" id="ARBA00022993"/>
    </source>
</evidence>
<dbReference type="GO" id="GO:0004633">
    <property type="term" value="F:phosphopantothenoylcysteine decarboxylase activity"/>
    <property type="evidence" value="ECO:0007669"/>
    <property type="project" value="TreeGrafter"/>
</dbReference>
<dbReference type="GO" id="GO:0015937">
    <property type="term" value="P:coenzyme A biosynthetic process"/>
    <property type="evidence" value="ECO:0007669"/>
    <property type="project" value="UniProtKB-KW"/>
</dbReference>
<dbReference type="GO" id="GO:0071513">
    <property type="term" value="C:phosphopantothenoylcysteine decarboxylase complex"/>
    <property type="evidence" value="ECO:0007669"/>
    <property type="project" value="TreeGrafter"/>
</dbReference>
<feature type="domain" description="Flavoprotein" evidence="3">
    <location>
        <begin position="22"/>
        <end position="215"/>
    </location>
</feature>
<accession>A0A3N4L942</accession>
<dbReference type="SUPFAM" id="SSF52507">
    <property type="entry name" value="Homo-oligomeric flavin-containing Cys decarboxylases, HFCD"/>
    <property type="match status" value="1"/>
</dbReference>
<comment type="similarity">
    <text evidence="2">Belongs to the HFCD (homooligomeric flavin containing Cys decarboxylase) superfamily.</text>
</comment>
<keyword evidence="1" id="KW-0173">Coenzyme A biosynthesis</keyword>
<dbReference type="Gene3D" id="3.40.50.1950">
    <property type="entry name" value="Flavin prenyltransferase-like"/>
    <property type="match status" value="1"/>
</dbReference>
<evidence type="ECO:0000256" key="2">
    <source>
        <dbReference type="ARBA" id="ARBA00038350"/>
    </source>
</evidence>
<organism evidence="4 5">
    <name type="scientific">Terfezia boudieri ATCC MYA-4762</name>
    <dbReference type="NCBI Taxonomy" id="1051890"/>
    <lineage>
        <taxon>Eukaryota</taxon>
        <taxon>Fungi</taxon>
        <taxon>Dikarya</taxon>
        <taxon>Ascomycota</taxon>
        <taxon>Pezizomycotina</taxon>
        <taxon>Pezizomycetes</taxon>
        <taxon>Pezizales</taxon>
        <taxon>Pezizaceae</taxon>
        <taxon>Terfezia</taxon>
    </lineage>
</organism>